<evidence type="ECO:0000313" key="1">
    <source>
        <dbReference type="EMBL" id="KAI3729680.1"/>
    </source>
</evidence>
<comment type="caution">
    <text evidence="1">The sequence shown here is derived from an EMBL/GenBank/DDBJ whole genome shotgun (WGS) entry which is preliminary data.</text>
</comment>
<gene>
    <name evidence="1" type="ORF">L6452_18343</name>
</gene>
<accession>A0ACB9C659</accession>
<evidence type="ECO:0000313" key="2">
    <source>
        <dbReference type="Proteomes" id="UP001055879"/>
    </source>
</evidence>
<dbReference type="EMBL" id="CM042051">
    <property type="protein sequence ID" value="KAI3729680.1"/>
    <property type="molecule type" value="Genomic_DNA"/>
</dbReference>
<organism evidence="1 2">
    <name type="scientific">Arctium lappa</name>
    <name type="common">Greater burdock</name>
    <name type="synonym">Lappa major</name>
    <dbReference type="NCBI Taxonomy" id="4217"/>
    <lineage>
        <taxon>Eukaryota</taxon>
        <taxon>Viridiplantae</taxon>
        <taxon>Streptophyta</taxon>
        <taxon>Embryophyta</taxon>
        <taxon>Tracheophyta</taxon>
        <taxon>Spermatophyta</taxon>
        <taxon>Magnoliopsida</taxon>
        <taxon>eudicotyledons</taxon>
        <taxon>Gunneridae</taxon>
        <taxon>Pentapetalae</taxon>
        <taxon>asterids</taxon>
        <taxon>campanulids</taxon>
        <taxon>Asterales</taxon>
        <taxon>Asteraceae</taxon>
        <taxon>Carduoideae</taxon>
        <taxon>Cardueae</taxon>
        <taxon>Arctiinae</taxon>
        <taxon>Arctium</taxon>
    </lineage>
</organism>
<reference evidence="2" key="1">
    <citation type="journal article" date="2022" name="Mol. Ecol. Resour.">
        <title>The genomes of chicory, endive, great burdock and yacon provide insights into Asteraceae palaeo-polyploidization history and plant inulin production.</title>
        <authorList>
            <person name="Fan W."/>
            <person name="Wang S."/>
            <person name="Wang H."/>
            <person name="Wang A."/>
            <person name="Jiang F."/>
            <person name="Liu H."/>
            <person name="Zhao H."/>
            <person name="Xu D."/>
            <person name="Zhang Y."/>
        </authorList>
    </citation>
    <scope>NUCLEOTIDE SEQUENCE [LARGE SCALE GENOMIC DNA]</scope>
    <source>
        <strain evidence="2">cv. Niubang</strain>
    </source>
</reference>
<proteinExistence type="predicted"/>
<protein>
    <submittedName>
        <fullName evidence="1">Uncharacterized protein</fullName>
    </submittedName>
</protein>
<keyword evidence="2" id="KW-1185">Reference proteome</keyword>
<reference evidence="1 2" key="2">
    <citation type="journal article" date="2022" name="Mol. Ecol. Resour.">
        <title>The genomes of chicory, endive, great burdock and yacon provide insights into Asteraceae paleo-polyploidization history and plant inulin production.</title>
        <authorList>
            <person name="Fan W."/>
            <person name="Wang S."/>
            <person name="Wang H."/>
            <person name="Wang A."/>
            <person name="Jiang F."/>
            <person name="Liu H."/>
            <person name="Zhao H."/>
            <person name="Xu D."/>
            <person name="Zhang Y."/>
        </authorList>
    </citation>
    <scope>NUCLEOTIDE SEQUENCE [LARGE SCALE GENOMIC DNA]</scope>
    <source>
        <strain evidence="2">cv. Niubang</strain>
    </source>
</reference>
<sequence>MATQSRILVILLGFLFCFLHHDVATALQGTQSDSNLQPTDPYNQRLDGDDITQLDPNSPQVVAAAKFAVDKHNQDTKQHLTFVKVVRAESKPMAGITYNLIFDAKDGSQVNLYHAFVVVNSLGIKSLFSFDGPYH</sequence>
<dbReference type="Proteomes" id="UP001055879">
    <property type="component" value="Linkage Group LG05"/>
</dbReference>
<name>A0ACB9C659_ARCLA</name>